<protein>
    <submittedName>
        <fullName evidence="2">Uncharacterized protein</fullName>
    </submittedName>
</protein>
<dbReference type="Proteomes" id="UP000256328">
    <property type="component" value="Unassembled WGS sequence"/>
</dbReference>
<feature type="compositionally biased region" description="Low complexity" evidence="1">
    <location>
        <begin position="161"/>
        <end position="193"/>
    </location>
</feature>
<gene>
    <name evidence="2" type="ORF">BP5796_05667</name>
</gene>
<proteinExistence type="predicted"/>
<evidence type="ECO:0000313" key="2">
    <source>
        <dbReference type="EMBL" id="RDW80969.1"/>
    </source>
</evidence>
<name>A0A3D8S3V2_9HELO</name>
<feature type="region of interest" description="Disordered" evidence="1">
    <location>
        <begin position="1"/>
        <end position="30"/>
    </location>
</feature>
<sequence length="272" mass="29372">MRPQDRRARRASCSQLASDEGSLDLSDAQIPRPRYPFEAKEAPMLAEVQRGSVREPFTRVSELTAVLERKGKTPPILLGLTTGFEKEFIAAIAHISAFLQDVVINEDLISSVDAGPETIDEPETGVVVSAISGLESDSQPVHAGKIVAATRTPISSYDALSDGSSACESGSQSESESETENTASCPSSFSSTPASRSWSVVARAAHEIAGEAAAAAKARLDVPGRGVTLKKAIKKECDEPKDLDTIYGPFPDEELERPRRFVKWRDITEAWR</sequence>
<evidence type="ECO:0000256" key="1">
    <source>
        <dbReference type="SAM" id="MobiDB-lite"/>
    </source>
</evidence>
<dbReference type="EMBL" id="PDLN01000007">
    <property type="protein sequence ID" value="RDW80969.1"/>
    <property type="molecule type" value="Genomic_DNA"/>
</dbReference>
<dbReference type="AlphaFoldDB" id="A0A3D8S3V2"/>
<dbReference type="OrthoDB" id="10457008at2759"/>
<accession>A0A3D8S3V2</accession>
<keyword evidence="3" id="KW-1185">Reference proteome</keyword>
<evidence type="ECO:0000313" key="3">
    <source>
        <dbReference type="Proteomes" id="UP000256328"/>
    </source>
</evidence>
<reference evidence="2 3" key="1">
    <citation type="journal article" date="2018" name="IMA Fungus">
        <title>IMA Genome-F 9: Draft genome sequence of Annulohypoxylon stygium, Aspergillus mulundensis, Berkeleyomyces basicola (syn. Thielaviopsis basicola), Ceratocystis smalleyi, two Cercospora beticola strains, Coleophoma cylindrospora, Fusarium fracticaudum, Phialophora cf. hyalina, and Morchella septimelata.</title>
        <authorList>
            <person name="Wingfield B.D."/>
            <person name="Bills G.F."/>
            <person name="Dong Y."/>
            <person name="Huang W."/>
            <person name="Nel W.J."/>
            <person name="Swalarsk-Parry B.S."/>
            <person name="Vaghefi N."/>
            <person name="Wilken P.M."/>
            <person name="An Z."/>
            <person name="de Beer Z.W."/>
            <person name="De Vos L."/>
            <person name="Chen L."/>
            <person name="Duong T.A."/>
            <person name="Gao Y."/>
            <person name="Hammerbacher A."/>
            <person name="Kikkert J.R."/>
            <person name="Li Y."/>
            <person name="Li H."/>
            <person name="Li K."/>
            <person name="Li Q."/>
            <person name="Liu X."/>
            <person name="Ma X."/>
            <person name="Naidoo K."/>
            <person name="Pethybridge S.J."/>
            <person name="Sun J."/>
            <person name="Steenkamp E.T."/>
            <person name="van der Nest M.A."/>
            <person name="van Wyk S."/>
            <person name="Wingfield M.J."/>
            <person name="Xiong C."/>
            <person name="Yue Q."/>
            <person name="Zhang X."/>
        </authorList>
    </citation>
    <scope>NUCLEOTIDE SEQUENCE [LARGE SCALE GENOMIC DNA]</scope>
    <source>
        <strain evidence="2 3">BP5796</strain>
    </source>
</reference>
<comment type="caution">
    <text evidence="2">The sequence shown here is derived from an EMBL/GenBank/DDBJ whole genome shotgun (WGS) entry which is preliminary data.</text>
</comment>
<organism evidence="2 3">
    <name type="scientific">Coleophoma crateriformis</name>
    <dbReference type="NCBI Taxonomy" id="565419"/>
    <lineage>
        <taxon>Eukaryota</taxon>
        <taxon>Fungi</taxon>
        <taxon>Dikarya</taxon>
        <taxon>Ascomycota</taxon>
        <taxon>Pezizomycotina</taxon>
        <taxon>Leotiomycetes</taxon>
        <taxon>Helotiales</taxon>
        <taxon>Dermateaceae</taxon>
        <taxon>Coleophoma</taxon>
    </lineage>
</organism>
<feature type="region of interest" description="Disordered" evidence="1">
    <location>
        <begin position="159"/>
        <end position="193"/>
    </location>
</feature>